<accession>A0A2M8KGD0</accession>
<comment type="subcellular location">
    <subcellularLocation>
        <location evidence="1">Cell envelope</location>
    </subcellularLocation>
</comment>
<organism evidence="7 8">
    <name type="scientific">Candidatus Portnoybacteria bacterium CG10_big_fil_rev_8_21_14_0_10_40_22</name>
    <dbReference type="NCBI Taxonomy" id="1974814"/>
    <lineage>
        <taxon>Bacteria</taxon>
        <taxon>Candidatus Portnoyibacteriota</taxon>
    </lineage>
</organism>
<dbReference type="InterPro" id="IPR058636">
    <property type="entry name" value="Beta-barrel_YknX"/>
</dbReference>
<dbReference type="Gene3D" id="1.10.287.470">
    <property type="entry name" value="Helix hairpin bin"/>
    <property type="match status" value="1"/>
</dbReference>
<dbReference type="PANTHER" id="PTHR32347:SF23">
    <property type="entry name" value="BLL5650 PROTEIN"/>
    <property type="match status" value="1"/>
</dbReference>
<proteinExistence type="predicted"/>
<comment type="caution">
    <text evidence="7">The sequence shown here is derived from an EMBL/GenBank/DDBJ whole genome shotgun (WGS) entry which is preliminary data.</text>
</comment>
<dbReference type="InterPro" id="IPR050465">
    <property type="entry name" value="UPF0194_transport"/>
</dbReference>
<name>A0A2M8KGD0_9BACT</name>
<evidence type="ECO:0000256" key="2">
    <source>
        <dbReference type="ARBA" id="ARBA00023054"/>
    </source>
</evidence>
<feature type="transmembrane region" description="Helical" evidence="4">
    <location>
        <begin position="20"/>
        <end position="37"/>
    </location>
</feature>
<dbReference type="SUPFAM" id="SSF111369">
    <property type="entry name" value="HlyD-like secretion proteins"/>
    <property type="match status" value="1"/>
</dbReference>
<sequence length="656" mass="71037">MTISMSMFKKFFKFFGNHRFISAIIIGVLIGGSYWGYKILTNKKGEMRYVLAAVEKGTLITSVSGSGQISASNQVDIKPKVSGDVLSVDMKNGQEVKAGDVLIRLDTKDVYKTIRDAQSNLENAQLSLEKLKQPASDYSIWQAQNALDSAKHNLDKLKLSQETAIQTAQQTIQKDQDNMDKAVEDALNTITNVFLGLPTITTKLNDILYGNEISDGELTVTHGQNNIVALASSVSALNQEKLQIFQASAENDYKIARSKYDVNLENYNKVTRYSNQATIESLLTETIETVKAVAQAAKSENSFLGAWVDYRSQQKWPVFVKVKDYQAGLSANIGQANNYLSSLLSIETSLEDSRESVASSRKDLDEMEQNNPFDLATAEATIKDKKVFLADLLAGADVLDIKSQELSIDQKQDALADAREKLVDYTVRAPFDGVLIVNTDIKLGDPLGASTAVATIITKQRIAEISLNEVDVAKIKVSQKVNLTFDAVSDLNLTGIVAEVDPLGTATQGVVSYNIKIIFDAQDDRVKPGMSVTASIITDVRQDVLMVPNAAIKSQGSTNYVEVLADELATNQLSASALSSSGITSATPPKQQAVEIGLSNDSMTEIISNLQIGDRVVTRTIAPTTSQSQATTQGQSILQATGANRSGSASGTRVPF</sequence>
<gene>
    <name evidence="7" type="ORF">COU83_00845</name>
</gene>
<dbReference type="Gene3D" id="2.40.420.20">
    <property type="match status" value="1"/>
</dbReference>
<keyword evidence="4" id="KW-0472">Membrane</keyword>
<evidence type="ECO:0000256" key="3">
    <source>
        <dbReference type="SAM" id="Coils"/>
    </source>
</evidence>
<feature type="domain" description="Multidrug resistance protein MdtA-like barrel-sandwich hybrid" evidence="5">
    <location>
        <begin position="73"/>
        <end position="456"/>
    </location>
</feature>
<dbReference type="InterPro" id="IPR058625">
    <property type="entry name" value="MdtA-like_BSH"/>
</dbReference>
<reference evidence="8" key="1">
    <citation type="submission" date="2017-09" db="EMBL/GenBank/DDBJ databases">
        <title>Depth-based differentiation of microbial function through sediment-hosted aquifers and enrichment of novel symbionts in the deep terrestrial subsurface.</title>
        <authorList>
            <person name="Probst A.J."/>
            <person name="Ladd B."/>
            <person name="Jarett J.K."/>
            <person name="Geller-Mcgrath D.E."/>
            <person name="Sieber C.M.K."/>
            <person name="Emerson J.B."/>
            <person name="Anantharaman K."/>
            <person name="Thomas B.C."/>
            <person name="Malmstrom R."/>
            <person name="Stieglmeier M."/>
            <person name="Klingl A."/>
            <person name="Woyke T."/>
            <person name="Ryan C.M."/>
            <person name="Banfield J.F."/>
        </authorList>
    </citation>
    <scope>NUCLEOTIDE SEQUENCE [LARGE SCALE GENOMIC DNA]</scope>
</reference>
<evidence type="ECO:0000256" key="4">
    <source>
        <dbReference type="SAM" id="Phobius"/>
    </source>
</evidence>
<dbReference type="EMBL" id="PFDY01000021">
    <property type="protein sequence ID" value="PJE58979.1"/>
    <property type="molecule type" value="Genomic_DNA"/>
</dbReference>
<dbReference type="PANTHER" id="PTHR32347">
    <property type="entry name" value="EFFLUX SYSTEM COMPONENT YKNX-RELATED"/>
    <property type="match status" value="1"/>
</dbReference>
<keyword evidence="4" id="KW-0812">Transmembrane</keyword>
<dbReference type="Proteomes" id="UP000231347">
    <property type="component" value="Unassembled WGS sequence"/>
</dbReference>
<feature type="coiled-coil region" evidence="3">
    <location>
        <begin position="114"/>
        <end position="185"/>
    </location>
</feature>
<dbReference type="Gene3D" id="2.40.50.100">
    <property type="match status" value="1"/>
</dbReference>
<keyword evidence="2 3" id="KW-0175">Coiled coil</keyword>
<evidence type="ECO:0000313" key="7">
    <source>
        <dbReference type="EMBL" id="PJE58979.1"/>
    </source>
</evidence>
<evidence type="ECO:0000259" key="5">
    <source>
        <dbReference type="Pfam" id="PF25917"/>
    </source>
</evidence>
<feature type="domain" description="YknX-like beta-barrel" evidence="6">
    <location>
        <begin position="465"/>
        <end position="536"/>
    </location>
</feature>
<evidence type="ECO:0000313" key="8">
    <source>
        <dbReference type="Proteomes" id="UP000231347"/>
    </source>
</evidence>
<feature type="coiled-coil region" evidence="3">
    <location>
        <begin position="401"/>
        <end position="428"/>
    </location>
</feature>
<dbReference type="Pfam" id="PF25990">
    <property type="entry name" value="Beta-barrel_YknX"/>
    <property type="match status" value="1"/>
</dbReference>
<dbReference type="Gene3D" id="2.40.30.170">
    <property type="match status" value="2"/>
</dbReference>
<evidence type="ECO:0000259" key="6">
    <source>
        <dbReference type="Pfam" id="PF25990"/>
    </source>
</evidence>
<dbReference type="AlphaFoldDB" id="A0A2M8KGD0"/>
<protein>
    <submittedName>
        <fullName evidence="7">Uncharacterized protein</fullName>
    </submittedName>
</protein>
<evidence type="ECO:0000256" key="1">
    <source>
        <dbReference type="ARBA" id="ARBA00004196"/>
    </source>
</evidence>
<dbReference type="GO" id="GO:0030313">
    <property type="term" value="C:cell envelope"/>
    <property type="evidence" value="ECO:0007669"/>
    <property type="project" value="UniProtKB-SubCell"/>
</dbReference>
<keyword evidence="4" id="KW-1133">Transmembrane helix</keyword>
<dbReference type="Pfam" id="PF25917">
    <property type="entry name" value="BSH_RND"/>
    <property type="match status" value="1"/>
</dbReference>